<feature type="domain" description="Tyrosine-protein phosphatase" evidence="4">
    <location>
        <begin position="28"/>
        <end position="185"/>
    </location>
</feature>
<name>A0ABD3G277_9STRA</name>
<dbReference type="PROSITE" id="PS50056">
    <property type="entry name" value="TYR_PHOSPHATASE_2"/>
    <property type="match status" value="1"/>
</dbReference>
<evidence type="ECO:0000313" key="7">
    <source>
        <dbReference type="Proteomes" id="UP001632037"/>
    </source>
</evidence>
<proteinExistence type="predicted"/>
<organism evidence="6 7">
    <name type="scientific">Phytophthora oleae</name>
    <dbReference type="NCBI Taxonomy" id="2107226"/>
    <lineage>
        <taxon>Eukaryota</taxon>
        <taxon>Sar</taxon>
        <taxon>Stramenopiles</taxon>
        <taxon>Oomycota</taxon>
        <taxon>Peronosporomycetes</taxon>
        <taxon>Peronosporales</taxon>
        <taxon>Peronosporaceae</taxon>
        <taxon>Phytophthora</taxon>
    </lineage>
</organism>
<dbReference type="PROSITE" id="PS00383">
    <property type="entry name" value="TYR_PHOSPHATASE_1"/>
    <property type="match status" value="1"/>
</dbReference>
<evidence type="ECO:0000256" key="2">
    <source>
        <dbReference type="ARBA" id="ARBA00022912"/>
    </source>
</evidence>
<evidence type="ECO:0008006" key="8">
    <source>
        <dbReference type="Google" id="ProtNLM"/>
    </source>
</evidence>
<dbReference type="EMBL" id="JBIMZQ010000004">
    <property type="protein sequence ID" value="KAL3671979.1"/>
    <property type="molecule type" value="Genomic_DNA"/>
</dbReference>
<keyword evidence="7" id="KW-1185">Reference proteome</keyword>
<dbReference type="Gene3D" id="3.90.190.10">
    <property type="entry name" value="Protein tyrosine phosphatase superfamily"/>
    <property type="match status" value="1"/>
</dbReference>
<evidence type="ECO:0000313" key="6">
    <source>
        <dbReference type="EMBL" id="KAL3671979.1"/>
    </source>
</evidence>
<dbReference type="SMART" id="SM00195">
    <property type="entry name" value="DSPc"/>
    <property type="match status" value="1"/>
</dbReference>
<dbReference type="AlphaFoldDB" id="A0ABD3G277"/>
<evidence type="ECO:0000259" key="4">
    <source>
        <dbReference type="PROSITE" id="PS50054"/>
    </source>
</evidence>
<dbReference type="InterPro" id="IPR016130">
    <property type="entry name" value="Tyr_Pase_AS"/>
</dbReference>
<feature type="region of interest" description="Disordered" evidence="3">
    <location>
        <begin position="177"/>
        <end position="202"/>
    </location>
</feature>
<evidence type="ECO:0000256" key="3">
    <source>
        <dbReference type="SAM" id="MobiDB-lite"/>
    </source>
</evidence>
<sequence length="202" mass="22951">MTRRNRGVVFHVSLLYNLLLKHEQRRPWWSHIEPKLILGALPLQDNNHLDQLVQTEGVKAIVTMNQPVELLSNFLSTPVSPAEWEDAQVVQCFGSTGDFSPPTLATIERCVEFIYEQVDVQQHTTYVHCKAGRGRSTVVVVAFLIQYRNMTLEEAFKFVKAKRPHVSLHPKQRQILHEFSEKHSSSSSARSPSPEGNANRAA</sequence>
<dbReference type="Proteomes" id="UP001632037">
    <property type="component" value="Unassembled WGS sequence"/>
</dbReference>
<dbReference type="Pfam" id="PF00782">
    <property type="entry name" value="DSPc"/>
    <property type="match status" value="1"/>
</dbReference>
<evidence type="ECO:0000259" key="5">
    <source>
        <dbReference type="PROSITE" id="PS50056"/>
    </source>
</evidence>
<protein>
    <recommendedName>
        <fullName evidence="8">Tyrosine specific protein phosphatases domain-containing protein</fullName>
    </recommendedName>
</protein>
<dbReference type="GO" id="GO:0004721">
    <property type="term" value="F:phosphoprotein phosphatase activity"/>
    <property type="evidence" value="ECO:0007669"/>
    <property type="project" value="UniProtKB-KW"/>
</dbReference>
<reference evidence="6 7" key="1">
    <citation type="submission" date="2024-09" db="EMBL/GenBank/DDBJ databases">
        <title>Genome sequencing and assembly of Phytophthora oleae, isolate VK10A, causative agent of rot of olive drupes.</title>
        <authorList>
            <person name="Conti Taguali S."/>
            <person name="Riolo M."/>
            <person name="La Spada F."/>
            <person name="Cacciola S.O."/>
            <person name="Dionisio G."/>
        </authorList>
    </citation>
    <scope>NUCLEOTIDE SEQUENCE [LARGE SCALE GENOMIC DNA]</scope>
    <source>
        <strain evidence="6 7">VK10A</strain>
    </source>
</reference>
<dbReference type="FunFam" id="3.90.190.10:FF:000157">
    <property type="entry name" value="Protein-tyrosine phosphatase"/>
    <property type="match status" value="1"/>
</dbReference>
<keyword evidence="1" id="KW-0378">Hydrolase</keyword>
<dbReference type="InterPro" id="IPR000340">
    <property type="entry name" value="Dual-sp_phosphatase_cat-dom"/>
</dbReference>
<feature type="domain" description="Tyrosine specific protein phosphatases" evidence="5">
    <location>
        <begin position="105"/>
        <end position="174"/>
    </location>
</feature>
<dbReference type="InterPro" id="IPR000387">
    <property type="entry name" value="Tyr_Pase_dom"/>
</dbReference>
<evidence type="ECO:0000256" key="1">
    <source>
        <dbReference type="ARBA" id="ARBA00022801"/>
    </source>
</evidence>
<accession>A0ABD3G277</accession>
<dbReference type="PROSITE" id="PS50054">
    <property type="entry name" value="TYR_PHOSPHATASE_DUAL"/>
    <property type="match status" value="1"/>
</dbReference>
<dbReference type="PANTHER" id="PTHR46274">
    <property type="entry name" value="PHOSPHATIDYLINOSITOL PHOSPHATASE"/>
    <property type="match status" value="1"/>
</dbReference>
<keyword evidence="2" id="KW-0904">Protein phosphatase</keyword>
<gene>
    <name evidence="6" type="ORF">V7S43_002644</name>
</gene>
<dbReference type="InterPro" id="IPR020422">
    <property type="entry name" value="TYR_PHOSPHATASE_DUAL_dom"/>
</dbReference>
<dbReference type="SUPFAM" id="SSF52799">
    <property type="entry name" value="(Phosphotyrosine protein) phosphatases II"/>
    <property type="match status" value="1"/>
</dbReference>
<comment type="caution">
    <text evidence="6">The sequence shown here is derived from an EMBL/GenBank/DDBJ whole genome shotgun (WGS) entry which is preliminary data.</text>
</comment>
<dbReference type="InterPro" id="IPR029021">
    <property type="entry name" value="Prot-tyrosine_phosphatase-like"/>
</dbReference>
<dbReference type="PANTHER" id="PTHR46274:SF6">
    <property type="entry name" value="TYR_PHOSPHATASE_2 DOMAIN-CONTAINING PROTEIN"/>
    <property type="match status" value="1"/>
</dbReference>